<proteinExistence type="predicted"/>
<dbReference type="Gene3D" id="3.40.50.300">
    <property type="entry name" value="P-loop containing nucleotide triphosphate hydrolases"/>
    <property type="match status" value="1"/>
</dbReference>
<dbReference type="Proteomes" id="UP000885738">
    <property type="component" value="Unassembled WGS sequence"/>
</dbReference>
<dbReference type="InterPro" id="IPR027417">
    <property type="entry name" value="P-loop_NTPase"/>
</dbReference>
<organism evidence="1">
    <name type="scientific">Desulfofervidus auxilii</name>
    <dbReference type="NCBI Taxonomy" id="1621989"/>
    <lineage>
        <taxon>Bacteria</taxon>
        <taxon>Pseudomonadati</taxon>
        <taxon>Thermodesulfobacteriota</taxon>
        <taxon>Candidatus Desulfofervidia</taxon>
        <taxon>Candidatus Desulfofervidales</taxon>
        <taxon>Candidatus Desulfofervidaceae</taxon>
        <taxon>Candidatus Desulfofervidus</taxon>
    </lineage>
</organism>
<name>A0A7C1ZE53_DESA2</name>
<evidence type="ECO:0008006" key="2">
    <source>
        <dbReference type="Google" id="ProtNLM"/>
    </source>
</evidence>
<gene>
    <name evidence="1" type="ORF">ENI35_01550</name>
</gene>
<dbReference type="AlphaFoldDB" id="A0A7C1ZE53"/>
<evidence type="ECO:0000313" key="1">
    <source>
        <dbReference type="EMBL" id="HEC67490.1"/>
    </source>
</evidence>
<accession>A0A7C1ZE53</accession>
<comment type="caution">
    <text evidence="1">The sequence shown here is derived from an EMBL/GenBank/DDBJ whole genome shotgun (WGS) entry which is preliminary data.</text>
</comment>
<protein>
    <recommendedName>
        <fullName evidence="2">Thymidylate kinase-like domain-containing protein</fullName>
    </recommendedName>
</protein>
<dbReference type="EMBL" id="DRIH01000052">
    <property type="protein sequence ID" value="HEC67490.1"/>
    <property type="molecule type" value="Genomic_DNA"/>
</dbReference>
<reference evidence="1" key="1">
    <citation type="journal article" date="2020" name="mSystems">
        <title>Genome- and Community-Level Interaction Insights into Carbon Utilization and Element Cycling Functions of Hydrothermarchaeota in Hydrothermal Sediment.</title>
        <authorList>
            <person name="Zhou Z."/>
            <person name="Liu Y."/>
            <person name="Xu W."/>
            <person name="Pan J."/>
            <person name="Luo Z.H."/>
            <person name="Li M."/>
        </authorList>
    </citation>
    <scope>NUCLEOTIDE SEQUENCE [LARGE SCALE GENOMIC DNA]</scope>
    <source>
        <strain evidence="1">HyVt-389</strain>
    </source>
</reference>
<dbReference type="SUPFAM" id="SSF52540">
    <property type="entry name" value="P-loop containing nucleoside triphosphate hydrolases"/>
    <property type="match status" value="1"/>
</dbReference>
<sequence length="457" mass="54320">MNMVEKNIVKHVLSELFKKLESEGIRYCILHSYETLPEVLISDVDIAIEKRGLERIDSILYQLADSHDLKIIQKLYYDVPACYYYVLAFWGKVSVPKFIQLDFLNDELGINKYFLGSEILLYKRRRYKNFYIPSASVEAAYLTIKKVTKRKFPKTTFKKLRKLYQEDNQGFEQLILKYFGRNNLVSLKELILSKTEGRGEILKKLYLSLMFRYYLPRPQKLFLKVLWLIRRLVTRIINPTGLIMCFLAPDGAGKSTIAKQILTHLRQGFRRTLYIHWRPGVLPPPRRVLNPKKWEKMTDDITVAPHKVPPQNLLISLIRFFYYTLDYIVGYCFKLKIAKIKTSLVVIDRYYYDFLFDLRRFRLNIPKWLPKLLLPIIPKPDMVVYLHNTPEELYKRKQELTLQELKRQVNEYQKMWSKLPNAYQINTNKPIDEITSEIVSLILEKKTTQTLPLLKID</sequence>